<protein>
    <submittedName>
        <fullName evidence="1">Uncharacterized protein</fullName>
    </submittedName>
</protein>
<sequence>MAACVRELRVVPVMYRLVSALLVVGDYLLLRTVACTPRVCDGCGRTWRRLTPTQCTQIGARRLPACRRWTCSGRLHPVWEPTTDQERFLRDVLAAEAECLTEENGAPGWTPGTPPTATDCRGVDAMTIISRRARDLHAGDVITHDPDHDRPVRWRVSRPPVAAGGGEYALAHYWDLDSGSEGILYFKALRELPVEPVGGAA</sequence>
<dbReference type="RefSeq" id="WP_378300096.1">
    <property type="nucleotide sequence ID" value="NZ_JBHTJA010000034.1"/>
</dbReference>
<name>A0ABW3ESA1_9ACTN</name>
<evidence type="ECO:0000313" key="1">
    <source>
        <dbReference type="EMBL" id="MFD0902379.1"/>
    </source>
</evidence>
<gene>
    <name evidence="1" type="ORF">ACFQ11_18415</name>
</gene>
<comment type="caution">
    <text evidence="1">The sequence shown here is derived from an EMBL/GenBank/DDBJ whole genome shotgun (WGS) entry which is preliminary data.</text>
</comment>
<proteinExistence type="predicted"/>
<accession>A0ABW3ESA1</accession>
<dbReference type="EMBL" id="JBHTJA010000034">
    <property type="protein sequence ID" value="MFD0902379.1"/>
    <property type="molecule type" value="Genomic_DNA"/>
</dbReference>
<evidence type="ECO:0000313" key="2">
    <source>
        <dbReference type="Proteomes" id="UP001596972"/>
    </source>
</evidence>
<reference evidence="2" key="1">
    <citation type="journal article" date="2019" name="Int. J. Syst. Evol. Microbiol.">
        <title>The Global Catalogue of Microorganisms (GCM) 10K type strain sequencing project: providing services to taxonomists for standard genome sequencing and annotation.</title>
        <authorList>
            <consortium name="The Broad Institute Genomics Platform"/>
            <consortium name="The Broad Institute Genome Sequencing Center for Infectious Disease"/>
            <person name="Wu L."/>
            <person name="Ma J."/>
        </authorList>
    </citation>
    <scope>NUCLEOTIDE SEQUENCE [LARGE SCALE GENOMIC DNA]</scope>
    <source>
        <strain evidence="2">JCM 31202</strain>
    </source>
</reference>
<dbReference type="Proteomes" id="UP001596972">
    <property type="component" value="Unassembled WGS sequence"/>
</dbReference>
<keyword evidence="2" id="KW-1185">Reference proteome</keyword>
<organism evidence="1 2">
    <name type="scientific">Actinomadura sediminis</name>
    <dbReference type="NCBI Taxonomy" id="1038904"/>
    <lineage>
        <taxon>Bacteria</taxon>
        <taxon>Bacillati</taxon>
        <taxon>Actinomycetota</taxon>
        <taxon>Actinomycetes</taxon>
        <taxon>Streptosporangiales</taxon>
        <taxon>Thermomonosporaceae</taxon>
        <taxon>Actinomadura</taxon>
    </lineage>
</organism>